<dbReference type="InterPro" id="IPR032577">
    <property type="entry name" value="DUF4920"/>
</dbReference>
<keyword evidence="1" id="KW-1133">Transmembrane helix</keyword>
<organism evidence="2 3">
    <name type="scientific">Mucilaginibacter segetis</name>
    <dbReference type="NCBI Taxonomy" id="2793071"/>
    <lineage>
        <taxon>Bacteria</taxon>
        <taxon>Pseudomonadati</taxon>
        <taxon>Bacteroidota</taxon>
        <taxon>Sphingobacteriia</taxon>
        <taxon>Sphingobacteriales</taxon>
        <taxon>Sphingobacteriaceae</taxon>
        <taxon>Mucilaginibacter</taxon>
    </lineage>
</organism>
<dbReference type="AlphaFoldDB" id="A0A934PSR7"/>
<dbReference type="EMBL" id="JAEHFW010000002">
    <property type="protein sequence ID" value="MBK0380134.1"/>
    <property type="molecule type" value="Genomic_DNA"/>
</dbReference>
<sequence length="177" mass="19985">MKKQTIWWLKLTALTAVIISMRKLQIVIFILCIIPTITCMAQKSTPLPHGMVFGLKPENVGPVESYKIEEFMGKKTRVTTAIEGKILRVTKSKGGWFEMEAGKEKIIDAHFKDYSITLPKDIEGRTVIIEGVAERKFLADDRQHFAGDTVTGKKAHNTNPNPKQRISFEVRGLMVDI</sequence>
<accession>A0A934PSR7</accession>
<dbReference type="Proteomes" id="UP000613193">
    <property type="component" value="Unassembled WGS sequence"/>
</dbReference>
<name>A0A934PSR7_9SPHI</name>
<feature type="transmembrane region" description="Helical" evidence="1">
    <location>
        <begin position="12"/>
        <end position="37"/>
    </location>
</feature>
<keyword evidence="3" id="KW-1185">Reference proteome</keyword>
<gene>
    <name evidence="2" type="ORF">I5M19_12495</name>
</gene>
<evidence type="ECO:0000313" key="3">
    <source>
        <dbReference type="Proteomes" id="UP000613193"/>
    </source>
</evidence>
<comment type="caution">
    <text evidence="2">The sequence shown here is derived from an EMBL/GenBank/DDBJ whole genome shotgun (WGS) entry which is preliminary data.</text>
</comment>
<dbReference type="RefSeq" id="WP_200066664.1">
    <property type="nucleotide sequence ID" value="NZ_JAEHFW010000002.1"/>
</dbReference>
<evidence type="ECO:0000256" key="1">
    <source>
        <dbReference type="SAM" id="Phobius"/>
    </source>
</evidence>
<keyword evidence="1" id="KW-0812">Transmembrane</keyword>
<evidence type="ECO:0000313" key="2">
    <source>
        <dbReference type="EMBL" id="MBK0380134.1"/>
    </source>
</evidence>
<reference evidence="2" key="1">
    <citation type="submission" date="2020-12" db="EMBL/GenBank/DDBJ databases">
        <title>Bacterial novel species Mucilaginibacter sp. SD-g isolated from soil.</title>
        <authorList>
            <person name="Jung H.-Y."/>
        </authorList>
    </citation>
    <scope>NUCLEOTIDE SEQUENCE</scope>
    <source>
        <strain evidence="2">SD-g</strain>
    </source>
</reference>
<keyword evidence="1" id="KW-0472">Membrane</keyword>
<dbReference type="Pfam" id="PF16267">
    <property type="entry name" value="DUF4920"/>
    <property type="match status" value="1"/>
</dbReference>
<protein>
    <submittedName>
        <fullName evidence="2">DUF4920 domain-containing protein</fullName>
    </submittedName>
</protein>
<proteinExistence type="predicted"/>